<accession>A0A1U7VT45</accession>
<evidence type="ECO:0000259" key="1">
    <source>
        <dbReference type="PROSITE" id="PS50879"/>
    </source>
</evidence>
<evidence type="ECO:0000313" key="2">
    <source>
        <dbReference type="Proteomes" id="UP000189701"/>
    </source>
</evidence>
<feature type="domain" description="RNase H type-1" evidence="1">
    <location>
        <begin position="238"/>
        <end position="366"/>
    </location>
</feature>
<sequence length="401" mass="44869">MIFGRNEINGVTFSEAKKMKVSTIHSKSLREDDITFTEKNADGLLLPYNDALELVPTPELEEVSPGIEASEHYQVPRYFQVPEETDAIKSTAEELEWTLECQQALRDLKRYLSSPPLLSKPKEGEILLVYLAISEVAKLATHIWKPALALVVVTRKLRPYFQCHLIAMVTTFPLRNILCKPELSGILAKWAVEMSEFDIEYKLMVAIKSRALADIVADFSPGLLTLATKEAIMVSESTSGVSTLFMDGASSVKGFELRIVLITPSGETLRQAIRTIPLTNNEAEYEALIAGLKLTWGLESEVIEIKCDSQLVVNQVYGIFDIKEESMQQYVIKVQALLARFREWSITHIPMEDNAEVDAFTNLGSSTKIKGLESGTVVQLMNSVLDTDGYYEVNSTSLFWD</sequence>
<dbReference type="GeneID" id="104216682"/>
<protein>
    <submittedName>
        <fullName evidence="3">Uncharacterized protein LOC104216682</fullName>
    </submittedName>
</protein>
<dbReference type="SUPFAM" id="SSF56672">
    <property type="entry name" value="DNA/RNA polymerases"/>
    <property type="match status" value="1"/>
</dbReference>
<dbReference type="eggNOG" id="KOG0017">
    <property type="taxonomic scope" value="Eukaryota"/>
</dbReference>
<reference evidence="3" key="2">
    <citation type="submission" date="2025-08" db="UniProtKB">
        <authorList>
            <consortium name="RefSeq"/>
        </authorList>
    </citation>
    <scope>IDENTIFICATION</scope>
    <source>
        <tissue evidence="3">Leaf</tissue>
    </source>
</reference>
<dbReference type="PANTHER" id="PTHR48475">
    <property type="entry name" value="RIBONUCLEASE H"/>
    <property type="match status" value="1"/>
</dbReference>
<dbReference type="RefSeq" id="XP_009765095.1">
    <property type="nucleotide sequence ID" value="XM_009766793.1"/>
</dbReference>
<name>A0A1U7VT45_NICSY</name>
<gene>
    <name evidence="3" type="primary">LOC104216682</name>
</gene>
<reference evidence="2" key="1">
    <citation type="journal article" date="2013" name="Genome Biol.">
        <title>Reference genomes and transcriptomes of Nicotiana sylvestris and Nicotiana tomentosiformis.</title>
        <authorList>
            <person name="Sierro N."/>
            <person name="Battey J.N."/>
            <person name="Ouadi S."/>
            <person name="Bovet L."/>
            <person name="Goepfert S."/>
            <person name="Bakaher N."/>
            <person name="Peitsch M.C."/>
            <person name="Ivanov N.V."/>
        </authorList>
    </citation>
    <scope>NUCLEOTIDE SEQUENCE [LARGE SCALE GENOMIC DNA]</scope>
</reference>
<dbReference type="SUPFAM" id="SSF53098">
    <property type="entry name" value="Ribonuclease H-like"/>
    <property type="match status" value="1"/>
</dbReference>
<dbReference type="InterPro" id="IPR002156">
    <property type="entry name" value="RNaseH_domain"/>
</dbReference>
<dbReference type="AlphaFoldDB" id="A0A1U7VT45"/>
<dbReference type="Proteomes" id="UP000189701">
    <property type="component" value="Unplaced"/>
</dbReference>
<dbReference type="Gene3D" id="3.30.420.10">
    <property type="entry name" value="Ribonuclease H-like superfamily/Ribonuclease H"/>
    <property type="match status" value="1"/>
</dbReference>
<dbReference type="KEGG" id="nsy:104216682"/>
<proteinExistence type="predicted"/>
<organism evidence="2 3">
    <name type="scientific">Nicotiana sylvestris</name>
    <name type="common">Wood tobacco</name>
    <name type="synonym">South American tobacco</name>
    <dbReference type="NCBI Taxonomy" id="4096"/>
    <lineage>
        <taxon>Eukaryota</taxon>
        <taxon>Viridiplantae</taxon>
        <taxon>Streptophyta</taxon>
        <taxon>Embryophyta</taxon>
        <taxon>Tracheophyta</taxon>
        <taxon>Spermatophyta</taxon>
        <taxon>Magnoliopsida</taxon>
        <taxon>eudicotyledons</taxon>
        <taxon>Gunneridae</taxon>
        <taxon>Pentapetalae</taxon>
        <taxon>asterids</taxon>
        <taxon>lamiids</taxon>
        <taxon>Solanales</taxon>
        <taxon>Solanaceae</taxon>
        <taxon>Nicotianoideae</taxon>
        <taxon>Nicotianeae</taxon>
        <taxon>Nicotiana</taxon>
    </lineage>
</organism>
<dbReference type="GO" id="GO:0003676">
    <property type="term" value="F:nucleic acid binding"/>
    <property type="evidence" value="ECO:0007669"/>
    <property type="project" value="InterPro"/>
</dbReference>
<dbReference type="CDD" id="cd09279">
    <property type="entry name" value="RNase_HI_like"/>
    <property type="match status" value="1"/>
</dbReference>
<dbReference type="Pfam" id="PF13456">
    <property type="entry name" value="RVT_3"/>
    <property type="match status" value="1"/>
</dbReference>
<dbReference type="STRING" id="4096.A0A1U7VT45"/>
<dbReference type="InterPro" id="IPR012337">
    <property type="entry name" value="RNaseH-like_sf"/>
</dbReference>
<keyword evidence="2" id="KW-1185">Reference proteome</keyword>
<dbReference type="PANTHER" id="PTHR48475:SF2">
    <property type="entry name" value="RIBONUCLEASE H"/>
    <property type="match status" value="1"/>
</dbReference>
<dbReference type="InterPro" id="IPR043502">
    <property type="entry name" value="DNA/RNA_pol_sf"/>
</dbReference>
<dbReference type="OrthoDB" id="1740934at2759"/>
<dbReference type="GO" id="GO:0004523">
    <property type="term" value="F:RNA-DNA hybrid ribonuclease activity"/>
    <property type="evidence" value="ECO:0007669"/>
    <property type="project" value="InterPro"/>
</dbReference>
<dbReference type="InterPro" id="IPR036397">
    <property type="entry name" value="RNaseH_sf"/>
</dbReference>
<evidence type="ECO:0000313" key="3">
    <source>
        <dbReference type="RefSeq" id="XP_009765095.1"/>
    </source>
</evidence>
<dbReference type="PROSITE" id="PS50879">
    <property type="entry name" value="RNASE_H_1"/>
    <property type="match status" value="1"/>
</dbReference>